<dbReference type="AlphaFoldDB" id="A0AAV5R028"/>
<feature type="compositionally biased region" description="Polar residues" evidence="2">
    <location>
        <begin position="23"/>
        <end position="44"/>
    </location>
</feature>
<feature type="compositionally biased region" description="Basic residues" evidence="2">
    <location>
        <begin position="200"/>
        <end position="216"/>
    </location>
</feature>
<reference evidence="3 4" key="1">
    <citation type="journal article" date="2023" name="Elife">
        <title>Identification of key yeast species and microbe-microbe interactions impacting larval growth of Drosophila in the wild.</title>
        <authorList>
            <person name="Mure A."/>
            <person name="Sugiura Y."/>
            <person name="Maeda R."/>
            <person name="Honda K."/>
            <person name="Sakurai N."/>
            <person name="Takahashi Y."/>
            <person name="Watada M."/>
            <person name="Katoh T."/>
            <person name="Gotoh A."/>
            <person name="Gotoh Y."/>
            <person name="Taniguchi I."/>
            <person name="Nakamura K."/>
            <person name="Hayashi T."/>
            <person name="Katayama T."/>
            <person name="Uemura T."/>
            <person name="Hattori Y."/>
        </authorList>
    </citation>
    <scope>NUCLEOTIDE SEQUENCE [LARGE SCALE GENOMIC DNA]</scope>
    <source>
        <strain evidence="3 4">PK-24</strain>
    </source>
</reference>
<feature type="compositionally biased region" description="Basic residues" evidence="2">
    <location>
        <begin position="263"/>
        <end position="287"/>
    </location>
</feature>
<protein>
    <submittedName>
        <fullName evidence="3">Sok1 protein</fullName>
    </submittedName>
</protein>
<dbReference type="GO" id="GO:0010737">
    <property type="term" value="P:protein kinase A signaling"/>
    <property type="evidence" value="ECO:0007669"/>
    <property type="project" value="TreeGrafter"/>
</dbReference>
<feature type="compositionally biased region" description="Polar residues" evidence="2">
    <location>
        <begin position="1"/>
        <end position="11"/>
    </location>
</feature>
<feature type="region of interest" description="Disordered" evidence="2">
    <location>
        <begin position="1"/>
        <end position="44"/>
    </location>
</feature>
<comment type="similarity">
    <text evidence="1">Belongs to the TCP11 family.</text>
</comment>
<organism evidence="3 4">
    <name type="scientific">Pichia kluyveri</name>
    <name type="common">Yeast</name>
    <dbReference type="NCBI Taxonomy" id="36015"/>
    <lineage>
        <taxon>Eukaryota</taxon>
        <taxon>Fungi</taxon>
        <taxon>Dikarya</taxon>
        <taxon>Ascomycota</taxon>
        <taxon>Saccharomycotina</taxon>
        <taxon>Pichiomycetes</taxon>
        <taxon>Pichiales</taxon>
        <taxon>Pichiaceae</taxon>
        <taxon>Pichia</taxon>
    </lineage>
</organism>
<dbReference type="PANTHER" id="PTHR12832">
    <property type="entry name" value="TESTIS-SPECIFIC PROTEIN PBS13 T-COMPLEX 11"/>
    <property type="match status" value="1"/>
</dbReference>
<feature type="region of interest" description="Disordered" evidence="2">
    <location>
        <begin position="262"/>
        <end position="291"/>
    </location>
</feature>
<feature type="compositionally biased region" description="Low complexity" evidence="2">
    <location>
        <begin position="188"/>
        <end position="199"/>
    </location>
</feature>
<keyword evidence="4" id="KW-1185">Reference proteome</keyword>
<dbReference type="PANTHER" id="PTHR12832:SF11">
    <property type="entry name" value="LD23868P"/>
    <property type="match status" value="1"/>
</dbReference>
<dbReference type="Proteomes" id="UP001378960">
    <property type="component" value="Unassembled WGS sequence"/>
</dbReference>
<evidence type="ECO:0000256" key="2">
    <source>
        <dbReference type="SAM" id="MobiDB-lite"/>
    </source>
</evidence>
<gene>
    <name evidence="3" type="ORF">DAPK24_012150</name>
</gene>
<dbReference type="InterPro" id="IPR008862">
    <property type="entry name" value="Tcp11"/>
</dbReference>
<name>A0AAV5R028_PICKL</name>
<accession>A0AAV5R028</accession>
<evidence type="ECO:0000256" key="1">
    <source>
        <dbReference type="ARBA" id="ARBA00010954"/>
    </source>
</evidence>
<comment type="caution">
    <text evidence="3">The sequence shown here is derived from an EMBL/GenBank/DDBJ whole genome shotgun (WGS) entry which is preliminary data.</text>
</comment>
<feature type="region of interest" description="Disordered" evidence="2">
    <location>
        <begin position="188"/>
        <end position="216"/>
    </location>
</feature>
<evidence type="ECO:0000313" key="4">
    <source>
        <dbReference type="Proteomes" id="UP001378960"/>
    </source>
</evidence>
<sequence length="771" mass="89468">MLNHINNSNNDQDLERPPHFKNVFNSNDSSNPENHINTNNIVTSESRRPSLVVINVKNNHSLSHNMNLSAHNNNIPSANSSLQDVNSLNNSDIELDLEINNINNNNPKTKIEDTQIEIKKPLLSQTHSNIDIQLDNSSNSDNTILTDNINNDNINTNNNVNVNKNVIQFNQQFISNFQMLNLPNNNNINNLQSSNNSNKISKKNSSKSRKSVKITKKFRSKSLPNIFIPSKNSHIYPNTHSHQMFLDMYKNNKLNISNNNISKPKHNHSHHSHHSHHHHHHHHHYRQHQQQPSLLLPPVNLHSMHEIDLQEVLKNPQLRHDILFDPQLQFRPNLDGERGKRKKNQSDNYWNMIKIETENLINDLDNKIILNENSPIIVMFQCLKSILISLIPAKDIIQIEEIMDISLITQQLNSKCFNFINFSNWICSIFKLHCAPMRDPWVDELNNLFHKSCNNEKIEINLLIEGFKTLFLILEAMKLDVANHQIRILRPLLCSSAVSFEKEYFKNAIKRNKINFTSSIIWYKRNLNNLRSKNYNSREILNYSILNLLSCSNMTRQFPNSLNFDNTRLLLLRADIRHIICTKLCLILYKTLIFQNNFDKSLLNNENILNLKSEILNIIIDDNGNSKWTKNLKNLSIHLINKLFNKLDSDKIEFANNWLINQTQPSSKVYSLLESKLFEKIFPFLDNSTKQSETVSSIVTTNTNNNNNNINTNNVNINTTANTIESSIIVKSSLPKINDEIIINDELNNIVERLNQLIEFNYNVFGEMYNS</sequence>
<dbReference type="Pfam" id="PF05794">
    <property type="entry name" value="Tcp11"/>
    <property type="match status" value="1"/>
</dbReference>
<evidence type="ECO:0000313" key="3">
    <source>
        <dbReference type="EMBL" id="GMM44640.1"/>
    </source>
</evidence>
<proteinExistence type="inferred from homology"/>
<dbReference type="EMBL" id="BTGB01000001">
    <property type="protein sequence ID" value="GMM44640.1"/>
    <property type="molecule type" value="Genomic_DNA"/>
</dbReference>